<evidence type="ECO:0000313" key="2">
    <source>
        <dbReference type="EMBL" id="SDG34890.1"/>
    </source>
</evidence>
<dbReference type="PROSITE" id="PS50293">
    <property type="entry name" value="TPR_REGION"/>
    <property type="match status" value="3"/>
</dbReference>
<dbReference type="Pfam" id="PF13432">
    <property type="entry name" value="TPR_16"/>
    <property type="match status" value="1"/>
</dbReference>
<accession>A0A1G7TK59</accession>
<feature type="repeat" description="TPR" evidence="1">
    <location>
        <begin position="152"/>
        <end position="185"/>
    </location>
</feature>
<dbReference type="Gene3D" id="3.40.50.2000">
    <property type="entry name" value="Glycogen Phosphorylase B"/>
    <property type="match status" value="1"/>
</dbReference>
<evidence type="ECO:0000256" key="1">
    <source>
        <dbReference type="PROSITE-ProRule" id="PRU00339"/>
    </source>
</evidence>
<dbReference type="InterPro" id="IPR052943">
    <property type="entry name" value="TMTC_O-mannosyl-trnsfr"/>
</dbReference>
<dbReference type="InterPro" id="IPR019734">
    <property type="entry name" value="TPR_rpt"/>
</dbReference>
<dbReference type="SMART" id="SM00028">
    <property type="entry name" value="TPR"/>
    <property type="match status" value="11"/>
</dbReference>
<dbReference type="PANTHER" id="PTHR44809">
    <property type="match status" value="1"/>
</dbReference>
<dbReference type="AlphaFoldDB" id="A0A1G7TK59"/>
<dbReference type="SUPFAM" id="SSF48452">
    <property type="entry name" value="TPR-like"/>
    <property type="match status" value="2"/>
</dbReference>
<dbReference type="Pfam" id="PF13414">
    <property type="entry name" value="TPR_11"/>
    <property type="match status" value="1"/>
</dbReference>
<evidence type="ECO:0000313" key="3">
    <source>
        <dbReference type="Proteomes" id="UP000199706"/>
    </source>
</evidence>
<name>A0A1G7TK59_9BURK</name>
<dbReference type="InterPro" id="IPR002201">
    <property type="entry name" value="Glyco_trans_9"/>
</dbReference>
<proteinExistence type="predicted"/>
<dbReference type="OrthoDB" id="9814129at2"/>
<dbReference type="Pfam" id="PF13424">
    <property type="entry name" value="TPR_12"/>
    <property type="match status" value="2"/>
</dbReference>
<keyword evidence="1" id="KW-0802">TPR repeat</keyword>
<feature type="repeat" description="TPR" evidence="1">
    <location>
        <begin position="322"/>
        <end position="355"/>
    </location>
</feature>
<dbReference type="EMBL" id="FNCJ01000003">
    <property type="protein sequence ID" value="SDG34890.1"/>
    <property type="molecule type" value="Genomic_DNA"/>
</dbReference>
<dbReference type="GO" id="GO:0016757">
    <property type="term" value="F:glycosyltransferase activity"/>
    <property type="evidence" value="ECO:0007669"/>
    <property type="project" value="InterPro"/>
</dbReference>
<dbReference type="PROSITE" id="PS50005">
    <property type="entry name" value="TPR"/>
    <property type="match status" value="7"/>
</dbReference>
<protein>
    <submittedName>
        <fullName evidence="2">Flp pilus assembly protein TadD, contains TPR repeats</fullName>
    </submittedName>
</protein>
<dbReference type="SUPFAM" id="SSF53756">
    <property type="entry name" value="UDP-Glycosyltransferase/glycogen phosphorylase"/>
    <property type="match status" value="1"/>
</dbReference>
<feature type="repeat" description="TPR" evidence="1">
    <location>
        <begin position="186"/>
        <end position="219"/>
    </location>
</feature>
<feature type="repeat" description="TPR" evidence="1">
    <location>
        <begin position="288"/>
        <end position="321"/>
    </location>
</feature>
<dbReference type="Pfam" id="PF13431">
    <property type="entry name" value="TPR_17"/>
    <property type="match status" value="1"/>
</dbReference>
<dbReference type="InterPro" id="IPR011990">
    <property type="entry name" value="TPR-like_helical_dom_sf"/>
</dbReference>
<dbReference type="PANTHER" id="PTHR44809:SF1">
    <property type="entry name" value="PROTEIN O-MANNOSYL-TRANSFERASE TMTC1"/>
    <property type="match status" value="1"/>
</dbReference>
<feature type="repeat" description="TPR" evidence="1">
    <location>
        <begin position="84"/>
        <end position="117"/>
    </location>
</feature>
<feature type="repeat" description="TPR" evidence="1">
    <location>
        <begin position="356"/>
        <end position="389"/>
    </location>
</feature>
<dbReference type="Pfam" id="PF01075">
    <property type="entry name" value="Glyco_transf_9"/>
    <property type="match status" value="1"/>
</dbReference>
<organism evidence="2 3">
    <name type="scientific">Paraburkholderia phenazinium</name>
    <dbReference type="NCBI Taxonomy" id="60549"/>
    <lineage>
        <taxon>Bacteria</taxon>
        <taxon>Pseudomonadati</taxon>
        <taxon>Pseudomonadota</taxon>
        <taxon>Betaproteobacteria</taxon>
        <taxon>Burkholderiales</taxon>
        <taxon>Burkholderiaceae</taxon>
        <taxon>Paraburkholderia</taxon>
    </lineage>
</organism>
<dbReference type="RefSeq" id="WP_090683054.1">
    <property type="nucleotide sequence ID" value="NZ_CADERL010000022.1"/>
</dbReference>
<feature type="repeat" description="TPR" evidence="1">
    <location>
        <begin position="118"/>
        <end position="151"/>
    </location>
</feature>
<sequence>MTSASTLAPSSTAPHQLAVSLCSAGKFAEAAALLQPVLQSRDSADQHVLVETLNVAAVCALGLNQWTDAENYWRESIRLQPDFVDAYNNLGILLKGLNRLQEAEAMFRSVATIRPDQPQAYNNLGAVLYGLKRFDDGEAAYRQALALRPDYAEALYNLGIVLYDRRRFDEAEDAYRQSLAVRPDCAEAHNNLGNVLKELGRLSEAEQAYRQALTVRPQYAEALNNLGSVLKTLQRLPEAELACRLAVTIRPNYPEAHNNLGSVLGDLKRPVEAETSYRQALAQRSNYAEAYYNLGIVLHKQERLAEAETAYRQALALNPGGVEAHNNLGGVLQALDRLPEAVAAYQQALVLRPDLIEAHYNLGNVFKELNRLAEAEVSYRRAIAIRADYADARFALGTLLISLGQFEEGFQLYECRYQKQDFIYCKTPALLPCPQWHGDTLAGKSVLIWQEDGIGDIVQFARYLPLIKAQGAAHITVACLPALHRLLAALDGVDAVFDHESALAKAAGFDCWTSLLSAPLHFTTTLETIPPVTQLKLATPLLEHWRARLATLPAGRKIGVVWKGNPRHQNDANRSLPSLTALAPLWSVPDVCFVSLQKGQGEDEGQSPPACQPLLHLGSEVADIADSAAIIAGLDLVICVDTSIAHLAASLGKPCWVMLPGQGLDWRWMHERTDSPWYPQTLRLFRREAEEGWPAVIERVRAACLEELSVVLASDD</sequence>
<reference evidence="2 3" key="1">
    <citation type="submission" date="2016-10" db="EMBL/GenBank/DDBJ databases">
        <authorList>
            <person name="de Groot N.N."/>
        </authorList>
    </citation>
    <scope>NUCLEOTIDE SEQUENCE [LARGE SCALE GENOMIC DNA]</scope>
    <source>
        <strain evidence="2 3">LMG 2247</strain>
    </source>
</reference>
<gene>
    <name evidence="2" type="ORF">SAMN05216466_10327</name>
</gene>
<dbReference type="Gene3D" id="1.25.40.10">
    <property type="entry name" value="Tetratricopeptide repeat domain"/>
    <property type="match status" value="7"/>
</dbReference>
<dbReference type="Proteomes" id="UP000199706">
    <property type="component" value="Unassembled WGS sequence"/>
</dbReference>